<protein>
    <submittedName>
        <fullName evidence="5">Glycoside hydrolase family 28 protein</fullName>
    </submittedName>
</protein>
<dbReference type="PANTHER" id="PTHR31339:SF9">
    <property type="entry name" value="PLASMIN AND FIBRONECTIN-BINDING PROTEIN A"/>
    <property type="match status" value="1"/>
</dbReference>
<accession>A0A8J6YRK2</accession>
<evidence type="ECO:0000256" key="2">
    <source>
        <dbReference type="ARBA" id="ARBA00022801"/>
    </source>
</evidence>
<dbReference type="Proteomes" id="UP000609121">
    <property type="component" value="Unassembled WGS sequence"/>
</dbReference>
<comment type="similarity">
    <text evidence="1 4">Belongs to the glycosyl hydrolase 28 family.</text>
</comment>
<evidence type="ECO:0000256" key="4">
    <source>
        <dbReference type="RuleBase" id="RU361169"/>
    </source>
</evidence>
<proteinExistence type="inferred from homology"/>
<evidence type="ECO:0000256" key="1">
    <source>
        <dbReference type="ARBA" id="ARBA00008834"/>
    </source>
</evidence>
<dbReference type="GO" id="GO:0004650">
    <property type="term" value="F:polygalacturonase activity"/>
    <property type="evidence" value="ECO:0007669"/>
    <property type="project" value="InterPro"/>
</dbReference>
<keyword evidence="6" id="KW-1185">Reference proteome</keyword>
<dbReference type="RefSeq" id="WP_193181601.1">
    <property type="nucleotide sequence ID" value="NZ_JACVXA010000019.1"/>
</dbReference>
<keyword evidence="3 4" id="KW-0326">Glycosidase</keyword>
<dbReference type="Gene3D" id="2.160.20.10">
    <property type="entry name" value="Single-stranded right-handed beta-helix, Pectin lyase-like"/>
    <property type="match status" value="1"/>
</dbReference>
<dbReference type="InterPro" id="IPR011050">
    <property type="entry name" value="Pectin_lyase_fold/virulence"/>
</dbReference>
<dbReference type="SUPFAM" id="SSF51126">
    <property type="entry name" value="Pectin lyase-like"/>
    <property type="match status" value="1"/>
</dbReference>
<dbReference type="InterPro" id="IPR000743">
    <property type="entry name" value="Glyco_hydro_28"/>
</dbReference>
<dbReference type="GO" id="GO:0005975">
    <property type="term" value="P:carbohydrate metabolic process"/>
    <property type="evidence" value="ECO:0007669"/>
    <property type="project" value="InterPro"/>
</dbReference>
<dbReference type="InterPro" id="IPR012334">
    <property type="entry name" value="Pectin_lyas_fold"/>
</dbReference>
<evidence type="ECO:0000313" key="6">
    <source>
        <dbReference type="Proteomes" id="UP000609121"/>
    </source>
</evidence>
<dbReference type="PANTHER" id="PTHR31339">
    <property type="entry name" value="PECTIN LYASE-RELATED"/>
    <property type="match status" value="1"/>
</dbReference>
<name>A0A8J6YRK2_9RHOB</name>
<evidence type="ECO:0000256" key="3">
    <source>
        <dbReference type="ARBA" id="ARBA00023295"/>
    </source>
</evidence>
<dbReference type="Pfam" id="PF00295">
    <property type="entry name" value="Glyco_hydro_28"/>
    <property type="match status" value="1"/>
</dbReference>
<organism evidence="5 6">
    <name type="scientific">Mangrovicoccus algicola</name>
    <dbReference type="NCBI Taxonomy" id="2771008"/>
    <lineage>
        <taxon>Bacteria</taxon>
        <taxon>Pseudomonadati</taxon>
        <taxon>Pseudomonadota</taxon>
        <taxon>Alphaproteobacteria</taxon>
        <taxon>Rhodobacterales</taxon>
        <taxon>Paracoccaceae</taxon>
        <taxon>Mangrovicoccus</taxon>
    </lineage>
</organism>
<dbReference type="InterPro" id="IPR051801">
    <property type="entry name" value="GH28_Enzymes"/>
</dbReference>
<dbReference type="AlphaFoldDB" id="A0A8J6YRK2"/>
<keyword evidence="2 4" id="KW-0378">Hydrolase</keyword>
<dbReference type="EMBL" id="JACVXA010000019">
    <property type="protein sequence ID" value="MBE3638193.1"/>
    <property type="molecule type" value="Genomic_DNA"/>
</dbReference>
<comment type="caution">
    <text evidence="5">The sequence shown here is derived from an EMBL/GenBank/DDBJ whole genome shotgun (WGS) entry which is preliminary data.</text>
</comment>
<reference evidence="5" key="1">
    <citation type="submission" date="2020-09" db="EMBL/GenBank/DDBJ databases">
        <title>A novel bacterium of genus Mangrovicoccus, isolated from South China Sea.</title>
        <authorList>
            <person name="Huang H."/>
            <person name="Mo K."/>
            <person name="Hu Y."/>
        </authorList>
    </citation>
    <scope>NUCLEOTIDE SEQUENCE</scope>
    <source>
        <strain evidence="5">HB182678</strain>
    </source>
</reference>
<gene>
    <name evidence="5" type="ORF">ICN82_08285</name>
</gene>
<sequence length="502" mass="53776">MTVLRLVTLSSRTATILLSPPGALYRLPAPVRWRLSRDGVIYYEGTADTAAVFVEDLLPGHDYLFDSDLGDLEFRTPPCAGLVDARDHGIDPAAADNAAALAAAVAATPAGGTLMIPRGRHVTGPVFLRPGITFWLPEGAELAGKADRTGWPQLPARDGDGRVIGTWEGLPETCFASVLTGIDCAGLKITGRGILDGGGDRGDWWSWPKETRDGARRPRTLFLAHSPDVEISGITVRNSPSWTVHPFCCDRLTAAAMFIENPHDSPNTDGLDPESCEDVTLAGLHFSVGDDCIAVKAGKRAPGRTDHLAPTRRMTVTQCHMERGHGAVVLGSEMSGEITDVTISSCSFDRTDRGLRIKTRRGRGGKVARITLDHVVMTDVPTPFAGNAFYFCDPDGHDDWVQTRTPAPVDDTTPVIEDIAFRDVTATGVKLAVVALLGLPESPIRGITLERVRASFDPDAEPAVPLMATGVAPACRETIRADFAEVTGAVEIFETTKDPEPC</sequence>
<evidence type="ECO:0000313" key="5">
    <source>
        <dbReference type="EMBL" id="MBE3638193.1"/>
    </source>
</evidence>